<gene>
    <name evidence="2" type="ORF">A0J61_06137</name>
</gene>
<sequence length="149" mass="16669">MLVSTKAVFLFAIVCLTFIQSAYASVYSQLQFIKIALPKNGQNLRAGKPLTVKYVMQPLVKDHVSAGKALKLNINFHKRTGNAKQQKVAIIHKSCPVAAKQDKYVTYTKKWNIPKNTKPGSYAVDFVELVQFRRGQITATETVKVNIVD</sequence>
<feature type="signal peptide" evidence="1">
    <location>
        <begin position="1"/>
        <end position="24"/>
    </location>
</feature>
<reference evidence="2 3" key="1">
    <citation type="submission" date="2016-03" db="EMBL/GenBank/DDBJ databases">
        <title>Choanephora cucurbitarum.</title>
        <authorList>
            <person name="Min B."/>
            <person name="Park H."/>
            <person name="Park J.-H."/>
            <person name="Shin H.-D."/>
            <person name="Choi I.-G."/>
        </authorList>
    </citation>
    <scope>NUCLEOTIDE SEQUENCE [LARGE SCALE GENOMIC DNA]</scope>
    <source>
        <strain evidence="2 3">KUS-F28377</strain>
    </source>
</reference>
<accession>A0A1C7NEP5</accession>
<evidence type="ECO:0008006" key="4">
    <source>
        <dbReference type="Google" id="ProtNLM"/>
    </source>
</evidence>
<proteinExistence type="predicted"/>
<dbReference type="AlphaFoldDB" id="A0A1C7NEP5"/>
<feature type="chain" id="PRO_5008889660" description="Phosphatidylglycerol/phosphatidylinositol transfer protein" evidence="1">
    <location>
        <begin position="25"/>
        <end position="149"/>
    </location>
</feature>
<protein>
    <recommendedName>
        <fullName evidence="4">Phosphatidylglycerol/phosphatidylinositol transfer protein</fullName>
    </recommendedName>
</protein>
<dbReference type="EMBL" id="LUGH01000356">
    <property type="protein sequence ID" value="OBZ85814.1"/>
    <property type="molecule type" value="Genomic_DNA"/>
</dbReference>
<evidence type="ECO:0000256" key="1">
    <source>
        <dbReference type="SAM" id="SignalP"/>
    </source>
</evidence>
<dbReference type="OrthoDB" id="2240906at2759"/>
<dbReference type="InParanoid" id="A0A1C7NEP5"/>
<name>A0A1C7NEP5_9FUNG</name>
<dbReference type="Proteomes" id="UP000093000">
    <property type="component" value="Unassembled WGS sequence"/>
</dbReference>
<comment type="caution">
    <text evidence="2">The sequence shown here is derived from an EMBL/GenBank/DDBJ whole genome shotgun (WGS) entry which is preliminary data.</text>
</comment>
<keyword evidence="1" id="KW-0732">Signal</keyword>
<evidence type="ECO:0000313" key="2">
    <source>
        <dbReference type="EMBL" id="OBZ85814.1"/>
    </source>
</evidence>
<keyword evidence="3" id="KW-1185">Reference proteome</keyword>
<organism evidence="2 3">
    <name type="scientific">Choanephora cucurbitarum</name>
    <dbReference type="NCBI Taxonomy" id="101091"/>
    <lineage>
        <taxon>Eukaryota</taxon>
        <taxon>Fungi</taxon>
        <taxon>Fungi incertae sedis</taxon>
        <taxon>Mucoromycota</taxon>
        <taxon>Mucoromycotina</taxon>
        <taxon>Mucoromycetes</taxon>
        <taxon>Mucorales</taxon>
        <taxon>Mucorineae</taxon>
        <taxon>Choanephoraceae</taxon>
        <taxon>Choanephoroideae</taxon>
        <taxon>Choanephora</taxon>
    </lineage>
</organism>
<evidence type="ECO:0000313" key="3">
    <source>
        <dbReference type="Proteomes" id="UP000093000"/>
    </source>
</evidence>